<protein>
    <submittedName>
        <fullName evidence="1">DUF4302 domain-containing protein</fullName>
    </submittedName>
</protein>
<evidence type="ECO:0000313" key="1">
    <source>
        <dbReference type="EMBL" id="TJY64273.1"/>
    </source>
</evidence>
<comment type="caution">
    <text evidence="1">The sequence shown here is derived from an EMBL/GenBank/DDBJ whole genome shotgun (WGS) entry which is preliminary data.</text>
</comment>
<evidence type="ECO:0000313" key="2">
    <source>
        <dbReference type="Proteomes" id="UP000309872"/>
    </source>
</evidence>
<accession>A0A4U0GYN1</accession>
<sequence length="443" mass="50576">MKSKIYYLMLFFIGLFISCNKPDIEYTFGEQPEERISKKLDELKLALLSSPYGWRASLNTNVRGGYGFYINFKADETIEMLSDFNTTTSENLKESTYRVRWGMDASLLFDTYNYITMLQDPNPSVNGGTGGQGLQSDVEFEYVHIAQDSIVLRGKRYKNLLLLTKLSQVDQQSYLTGQYRTSIAAVNDYFATHENNYIEIDGVTEKVEIVPNSLNKNFLFQYISNSDGVKSVTYKYNYELGGINFNVPLNVENVFFIRGELKNGEFYLYDTTGKEYPVYQHSSPIMPMEQVFAYNGVYRTLYITGNVMPAGVTSEFNNVFNTTVSKFAGTNRPTRYLFFRLTNSTTFYVEFAYSSGTSNFTATASIPYTREGDIIRLAGNNSLISYSTNWNTRRTQIIDLENYLLGAEFKMDWVTSTDPNVKNLGGLYKTNNPSSFIYGVAQY</sequence>
<name>A0A4U0GYN1_9SPHI</name>
<gene>
    <name evidence="1" type="ORF">FAZ19_13755</name>
</gene>
<dbReference type="Pfam" id="PF14135">
    <property type="entry name" value="DUF4302"/>
    <property type="match status" value="1"/>
</dbReference>
<dbReference type="PROSITE" id="PS51257">
    <property type="entry name" value="PROKAR_LIPOPROTEIN"/>
    <property type="match status" value="1"/>
</dbReference>
<dbReference type="AlphaFoldDB" id="A0A4U0GYN1"/>
<dbReference type="OrthoDB" id="707849at2"/>
<reference evidence="1 2" key="1">
    <citation type="submission" date="2019-04" db="EMBL/GenBank/DDBJ databases">
        <title>Sphingobacterium olei sp. nov., isolated from oil-contaminated soil.</title>
        <authorList>
            <person name="Liu B."/>
        </authorList>
    </citation>
    <scope>NUCLEOTIDE SEQUENCE [LARGE SCALE GENOMIC DNA]</scope>
    <source>
        <strain evidence="1 2">Y3L14</strain>
    </source>
</reference>
<dbReference type="RefSeq" id="WP_136821333.1">
    <property type="nucleotide sequence ID" value="NZ_BMJX01000004.1"/>
</dbReference>
<dbReference type="EMBL" id="SUKA01000004">
    <property type="protein sequence ID" value="TJY64273.1"/>
    <property type="molecule type" value="Genomic_DNA"/>
</dbReference>
<dbReference type="Proteomes" id="UP000309872">
    <property type="component" value="Unassembled WGS sequence"/>
</dbReference>
<proteinExistence type="predicted"/>
<organism evidence="1 2">
    <name type="scientific">Sphingobacterium alkalisoli</name>
    <dbReference type="NCBI Taxonomy" id="1874115"/>
    <lineage>
        <taxon>Bacteria</taxon>
        <taxon>Pseudomonadati</taxon>
        <taxon>Bacteroidota</taxon>
        <taxon>Sphingobacteriia</taxon>
        <taxon>Sphingobacteriales</taxon>
        <taxon>Sphingobacteriaceae</taxon>
        <taxon>Sphingobacterium</taxon>
    </lineage>
</organism>
<dbReference type="InterPro" id="IPR025396">
    <property type="entry name" value="DUF4302"/>
</dbReference>
<keyword evidence="2" id="KW-1185">Reference proteome</keyword>